<proteinExistence type="predicted"/>
<evidence type="ECO:0000313" key="4">
    <source>
        <dbReference type="Proteomes" id="UP000436006"/>
    </source>
</evidence>
<reference evidence="3 4" key="1">
    <citation type="submission" date="2019-12" db="EMBL/GenBank/DDBJ databases">
        <title>Spirosoma sp. HMF4905 genome sequencing and assembly.</title>
        <authorList>
            <person name="Kang H."/>
            <person name="Cha I."/>
            <person name="Kim H."/>
            <person name="Joh K."/>
        </authorList>
    </citation>
    <scope>NUCLEOTIDE SEQUENCE [LARGE SCALE GENOMIC DNA]</scope>
    <source>
        <strain evidence="3 4">HMF4905</strain>
    </source>
</reference>
<feature type="compositionally biased region" description="Low complexity" evidence="1">
    <location>
        <begin position="1528"/>
        <end position="1555"/>
    </location>
</feature>
<protein>
    <recommendedName>
        <fullName evidence="5">T9SS type A sorting domain-containing protein</fullName>
    </recommendedName>
</protein>
<keyword evidence="2" id="KW-0732">Signal</keyword>
<feature type="region of interest" description="Disordered" evidence="1">
    <location>
        <begin position="1525"/>
        <end position="1565"/>
    </location>
</feature>
<evidence type="ECO:0000256" key="1">
    <source>
        <dbReference type="SAM" id="MobiDB-lite"/>
    </source>
</evidence>
<gene>
    <name evidence="3" type="ORF">GO755_11690</name>
</gene>
<evidence type="ECO:0008006" key="5">
    <source>
        <dbReference type="Google" id="ProtNLM"/>
    </source>
</evidence>
<sequence length="2520" mass="272273">MKRALLFAGLMLLFRVVHAQTQVQVTINLMPPYSAYLQDYAGAGQQIQVIVRNTTLTSLDVRLQGRVEGDNGVVIQTLPNFRPTRPLKLAPGETRILSRPDLEGSFDLSQISVEGINKDLLYRGKPLPEGNYQVCIQAYDNRTSLPLSSGFPLGCSPPFAVRTIEPPILITPFCDSEVIPTTPQATVFTWTPPAGILPTQVSYTLRIIELPLQNVDPNVFIDAVVLPPSGIEIKNLTASTFLYGPQYLPLKLGKRYAWRVQAVDRSGKLNLLNDGKSPVCAFRYGPEQTAPDPVETYVTITKPGVGRIKQLPVIEVGNNNPFNMTWELDRTLEASLRKVYNAQPGKTLLDRVASLSYRVRVRKLENRTAGAVVLERQVRTPYLQLENTELPSGMPTGNTYQAEVELLGVTDIQRKQANLDSRPLAAEPHSFSLVAKDKGNAADSLTIKGVLAFRYPGETGAPHLLPNTQVALMKVFPNTYRGTVAYGQSDASGNYRIQVLKSTLHGTDTTQMSTRCLVDVVNPYIQPIANVGSYYQTDNLNTFQISRSEASTYTVQGISWLASGYQLSVTAKQSFNNWPDAPDVKLDGKYLVLYRKPSAAMKDYLKYRLPVEGQNGESSGAKTTQLISGGTVMTMSTSTGPQVSVANGSQSIGNTLGQSMKSAPADDARKEVEAAGYQFIGIAPLQKNGTAYGATFDRLTYALFPADGYGIYCPNCGQKPEDAESFYFKAPQGKLDATPARIENYTFNLQTDEAPTMTFSGKLTYKFADGGTNGAQVKPLGNTRVRLQVVYRNTQNGTYSSLVPNYPEFTSFHEGFSPILDTKVTSADGSFTFSVKLTKPLPLGTMPATKATGSGEFVNPSAVFVRAIRVMVENPYYASPAETFGDEVSEQIKPQAAYNFGPVVAVVRSYNLNVQIKSDTTGLSKVLAQKAGVRQDLSGIKVSVLRVPQSNVPSGPNMLPPSDEGTGVRTNQTFNNQTFTVIATTKSDADGMVKFPRMVMANGKNDAYFISTESSIDGLNNYKLVSLKRILVSEAWGSVYTATPTDAEKKKSDKAGKTKSNYAYVNCTTNWYVRIPSPPGGITFEIKGPMSQSQAIAYADSYQSSGADYYSKDEGCQPANGYWLGDKLHDTDVNSKVLINNSYAASSLEFADQYKYFASDLVQRYLAPGMPTVNARVVDKTNPTKGLKDAFVFLTYDEDGNGKQSQITSTDANGWLLKPFQLKPGKNASMMIIAPGYCYYDSVAKKIVPDSKVYIGDVMLGQNSYYDRLLMQPNTTIRGRTVDVDNSTDKTATIEAYVQADDGFVFKTAKDAKGDWRFAINAPLTADSLKVTPVNISYFRTALSIHNALPKQVASGETFTIEAGDIKLFERDHRIAFFLNDVVTKGPVVGGIIKLFGKSEPDFVFGPSDYGGLVKAKFKNVSVENLFIEVSAPGYVTQTVSVTNVETKVDVIRSIKLEPARTIKGVVVVKTTDGKETPIEGAQVFVPTGSNAPVKYSTTSGKGGVFSLEVSKSFDGTSIPIEATARKAGPSGTSSGSSQPASSGSGNSGATLGTAPKVGTVSPQSTLNNVTVSDQTPIDNPAALGLIAYDSYVGVSTQQTLPQAKNETLKLTLTDFDKFKLSTLWGFPITVESVDPKTLSVTGTVDLTNTKLGPFALLDKDVKIRFKNVVFKADPKNPTEGIPASETVELETGILDNLAYHAKAGFQIQNVKYNIRLISPDGQYGKLKVVRTPGSSTGKIMAQAQVIDNSFNFPSSLLSYAKGQFFLYDPDASGQPGNKPLVTAFDAGQTGIKWSQFGIAQSNGQPMSLKLLGFDAVSQLEGSRLVGDEIHLSPTMTCTVKDANPSKLTVSIGDLVLKNNTVDAKTGKTPLTFSLAGKWSVEVRNWTLDYKQGGFYSTEGVVKTGVVDMPITLFNLRSDLFKLEVTPTKTFDLAGIAQLNLGGKAYFGYDAQTGSDMKGHWSVVVVPQGDVAAATLPAKSVPGLTQDLKFATLSLLDNGENVVSFGSGSQSVKYFNIIDVRPTTIETGADYFAFDAGMSNKIPNAPQDISMRFIYSRPNKGAVKLKTIVPAGYKFETKGYLGFEAGNDVAADGSQSTAIFFADGVMAIRGKSEEPDKLLLSNTLLVHTNGYTHITHDRNLDLHDETALISLRNNPADITDSKNDTKYYQASANGQFKPMGVLLDGSRGLSTVYCHQAVSNNQWQLMTFSGLPKGMGTLAENEQNRLSFTAYGEIKADKQQIKLDGIDTGIGGLSLVYDRQQNRFTGTLTVSNLPVPPTMTFSGVAQVRIDPKGFYVVGSGNLLNVPLIIPVDMKGGFMMGFYDSQDLGDANALLFSNSHRKALPCTFSQSFKGFYITGEIPVPVIGNFSSKLDVPGVGGYSVGLDAYVDGYFFGNYTSGTWNFGSGLGVSAHAYAHGKILIVEASGDIYQNGFADAALTLNPAEKSIAMTMNMQLSAGFSVSLGVDPPGLPSYNVGTSADFCLKLGATASYKYGEKPKVSPSVSCSFDKCPGNVCTTNDQ</sequence>
<organism evidence="3 4">
    <name type="scientific">Spirosoma arboris</name>
    <dbReference type="NCBI Taxonomy" id="2682092"/>
    <lineage>
        <taxon>Bacteria</taxon>
        <taxon>Pseudomonadati</taxon>
        <taxon>Bacteroidota</taxon>
        <taxon>Cytophagia</taxon>
        <taxon>Cytophagales</taxon>
        <taxon>Cytophagaceae</taxon>
        <taxon>Spirosoma</taxon>
    </lineage>
</organism>
<dbReference type="RefSeq" id="WP_157584944.1">
    <property type="nucleotide sequence ID" value="NZ_WPIN01000004.1"/>
</dbReference>
<comment type="caution">
    <text evidence="3">The sequence shown here is derived from an EMBL/GenBank/DDBJ whole genome shotgun (WGS) entry which is preliminary data.</text>
</comment>
<feature type="chain" id="PRO_5029911017" description="T9SS type A sorting domain-containing protein" evidence="2">
    <location>
        <begin position="20"/>
        <end position="2520"/>
    </location>
</feature>
<keyword evidence="4" id="KW-1185">Reference proteome</keyword>
<name>A0A7K1SAB7_9BACT</name>
<dbReference type="EMBL" id="WPIN01000004">
    <property type="protein sequence ID" value="MVM30695.1"/>
    <property type="molecule type" value="Genomic_DNA"/>
</dbReference>
<evidence type="ECO:0000313" key="3">
    <source>
        <dbReference type="EMBL" id="MVM30695.1"/>
    </source>
</evidence>
<accession>A0A7K1SAB7</accession>
<evidence type="ECO:0000256" key="2">
    <source>
        <dbReference type="SAM" id="SignalP"/>
    </source>
</evidence>
<dbReference type="Proteomes" id="UP000436006">
    <property type="component" value="Unassembled WGS sequence"/>
</dbReference>
<feature type="signal peptide" evidence="2">
    <location>
        <begin position="1"/>
        <end position="19"/>
    </location>
</feature>